<keyword evidence="6" id="KW-0812">Transmembrane</keyword>
<dbReference type="STRING" id="1121117.SAMN02745977_00051"/>
<dbReference type="AlphaFoldDB" id="A0A1H8CTQ0"/>
<feature type="coiled-coil region" evidence="5">
    <location>
        <begin position="171"/>
        <end position="205"/>
    </location>
</feature>
<evidence type="ECO:0000256" key="5">
    <source>
        <dbReference type="SAM" id="Coils"/>
    </source>
</evidence>
<sequence>MRRAPRSDSCWPIRLEQHTLNNMWKKIKAHPWWTLLALVLLALAGWFVYTQWFAKPPAPTLITAPVERGDIEDAVLASGTIQAARLVNVGSQASGQVKKLHVKLGDVVQVGQHIADIDATTQQNNLKDAQAALTSARAQRGAREAALVKARAEFTRQKYMYERDAASKADYQAAQQTLAVAQADLKAADAQIAQYAVRAQTAQANVGYTRITSPTTGTVVAIVTEEGQTVNANQTAPTIVKVAQLDTMTIQAQISEADVPRVKPGMSAYFTILGEPEHNYPATLRSVEPGPIDMTSYEGKATASTSSNAVYYNGLLDAPNADGKLRIQMTAQVTIVLQQAKNVLAIPAGALGKRVKGQERTYTVRVATGAKGEQTVAERQVKIGLNNRVQAEVVSGLKEGEQVVVGDASGGKASGQLRGPRMF</sequence>
<evidence type="ECO:0000256" key="2">
    <source>
        <dbReference type="ARBA" id="ARBA00009477"/>
    </source>
</evidence>
<dbReference type="Gene3D" id="2.40.50.100">
    <property type="match status" value="1"/>
</dbReference>
<evidence type="ECO:0000259" key="8">
    <source>
        <dbReference type="Pfam" id="PF25944"/>
    </source>
</evidence>
<evidence type="ECO:0000256" key="3">
    <source>
        <dbReference type="ARBA" id="ARBA00022448"/>
    </source>
</evidence>
<dbReference type="GO" id="GO:0030313">
    <property type="term" value="C:cell envelope"/>
    <property type="evidence" value="ECO:0007669"/>
    <property type="project" value="UniProtKB-SubCell"/>
</dbReference>
<dbReference type="InterPro" id="IPR030190">
    <property type="entry name" value="MacA_alpha-hairpin_sf"/>
</dbReference>
<dbReference type="PANTHER" id="PTHR30469">
    <property type="entry name" value="MULTIDRUG RESISTANCE PROTEIN MDTA"/>
    <property type="match status" value="1"/>
</dbReference>
<dbReference type="Gene3D" id="2.40.420.20">
    <property type="match status" value="1"/>
</dbReference>
<evidence type="ECO:0000313" key="11">
    <source>
        <dbReference type="Proteomes" id="UP000199531"/>
    </source>
</evidence>
<dbReference type="GO" id="GO:1990281">
    <property type="term" value="C:efflux pump complex"/>
    <property type="evidence" value="ECO:0007669"/>
    <property type="project" value="TreeGrafter"/>
</dbReference>
<dbReference type="RefSeq" id="WP_323031873.1">
    <property type="nucleotide sequence ID" value="NZ_FOCW01000001.1"/>
</dbReference>
<evidence type="ECO:0000256" key="1">
    <source>
        <dbReference type="ARBA" id="ARBA00004236"/>
    </source>
</evidence>
<dbReference type="Pfam" id="PF25967">
    <property type="entry name" value="RND-MFP_C"/>
    <property type="match status" value="1"/>
</dbReference>
<proteinExistence type="inferred from homology"/>
<dbReference type="InterPro" id="IPR058627">
    <property type="entry name" value="MdtA-like_C"/>
</dbReference>
<comment type="subcellular location">
    <subcellularLocation>
        <location evidence="1">Cell membrane</location>
    </subcellularLocation>
</comment>
<organism evidence="10 11">
    <name type="scientific">Brachymonas denitrificans DSM 15123</name>
    <dbReference type="NCBI Taxonomy" id="1121117"/>
    <lineage>
        <taxon>Bacteria</taxon>
        <taxon>Pseudomonadati</taxon>
        <taxon>Pseudomonadota</taxon>
        <taxon>Betaproteobacteria</taxon>
        <taxon>Burkholderiales</taxon>
        <taxon>Comamonadaceae</taxon>
        <taxon>Brachymonas</taxon>
    </lineage>
</organism>
<feature type="domain" description="Multidrug resistance protein MdtA-like barrel-sandwich hybrid" evidence="7">
    <location>
        <begin position="85"/>
        <end position="240"/>
    </location>
</feature>
<keyword evidence="6" id="KW-1133">Transmembrane helix</keyword>
<dbReference type="Pfam" id="PF25917">
    <property type="entry name" value="BSH_RND"/>
    <property type="match status" value="1"/>
</dbReference>
<name>A0A1H8CTQ0_9BURK</name>
<dbReference type="SUPFAM" id="SSF111369">
    <property type="entry name" value="HlyD-like secretion proteins"/>
    <property type="match status" value="1"/>
</dbReference>
<keyword evidence="4 5" id="KW-0175">Coiled coil</keyword>
<protein>
    <submittedName>
        <fullName evidence="10">Membrane fusion protein, macrolide-specific efflux system</fullName>
    </submittedName>
</protein>
<dbReference type="GO" id="GO:1990195">
    <property type="term" value="C:macrolide transmembrane transporter complex"/>
    <property type="evidence" value="ECO:0007669"/>
    <property type="project" value="InterPro"/>
</dbReference>
<accession>A0A1H8CTQ0</accession>
<dbReference type="GO" id="GO:1990961">
    <property type="term" value="P:xenobiotic detoxification by transmembrane export across the plasma membrane"/>
    <property type="evidence" value="ECO:0007669"/>
    <property type="project" value="InterPro"/>
</dbReference>
<dbReference type="GO" id="GO:0015562">
    <property type="term" value="F:efflux transmembrane transporter activity"/>
    <property type="evidence" value="ECO:0007669"/>
    <property type="project" value="TreeGrafter"/>
</dbReference>
<keyword evidence="6" id="KW-0472">Membrane</keyword>
<comment type="similarity">
    <text evidence="2">Belongs to the membrane fusion protein (MFP) (TC 8.A.1) family.</text>
</comment>
<dbReference type="Gene3D" id="6.10.140.1990">
    <property type="match status" value="1"/>
</dbReference>
<dbReference type="EMBL" id="FOCW01000001">
    <property type="protein sequence ID" value="SEM98425.1"/>
    <property type="molecule type" value="Genomic_DNA"/>
</dbReference>
<evidence type="ECO:0000259" key="9">
    <source>
        <dbReference type="Pfam" id="PF25967"/>
    </source>
</evidence>
<reference evidence="10 11" key="1">
    <citation type="submission" date="2016-10" db="EMBL/GenBank/DDBJ databases">
        <authorList>
            <person name="de Groot N.N."/>
        </authorList>
    </citation>
    <scope>NUCLEOTIDE SEQUENCE [LARGE SCALE GENOMIC DNA]</scope>
    <source>
        <strain evidence="10 11">DSM 15123</strain>
    </source>
</reference>
<evidence type="ECO:0000313" key="10">
    <source>
        <dbReference type="EMBL" id="SEM98425.1"/>
    </source>
</evidence>
<evidence type="ECO:0000256" key="6">
    <source>
        <dbReference type="SAM" id="Phobius"/>
    </source>
</evidence>
<dbReference type="InterPro" id="IPR058625">
    <property type="entry name" value="MdtA-like_BSH"/>
</dbReference>
<feature type="transmembrane region" description="Helical" evidence="6">
    <location>
        <begin position="32"/>
        <end position="49"/>
    </location>
</feature>
<dbReference type="Gene3D" id="2.40.30.170">
    <property type="match status" value="1"/>
</dbReference>
<evidence type="ECO:0000256" key="4">
    <source>
        <dbReference type="ARBA" id="ARBA00023054"/>
    </source>
</evidence>
<dbReference type="NCBIfam" id="TIGR01730">
    <property type="entry name" value="RND_mfp"/>
    <property type="match status" value="1"/>
</dbReference>
<dbReference type="GO" id="GO:0019898">
    <property type="term" value="C:extrinsic component of membrane"/>
    <property type="evidence" value="ECO:0007669"/>
    <property type="project" value="InterPro"/>
</dbReference>
<keyword evidence="3" id="KW-0813">Transport</keyword>
<feature type="domain" description="Multidrug resistance protein MdtA-like C-terminal permuted SH3" evidence="9">
    <location>
        <begin position="342"/>
        <end position="407"/>
    </location>
</feature>
<dbReference type="InterPro" id="IPR058626">
    <property type="entry name" value="MdtA-like_b-barrel"/>
</dbReference>
<dbReference type="Proteomes" id="UP000199531">
    <property type="component" value="Unassembled WGS sequence"/>
</dbReference>
<gene>
    <name evidence="10" type="ORF">SAMN02745977_00051</name>
</gene>
<dbReference type="PANTHER" id="PTHR30469:SF33">
    <property type="entry name" value="SLR1207 PROTEIN"/>
    <property type="match status" value="1"/>
</dbReference>
<dbReference type="Pfam" id="PF25944">
    <property type="entry name" value="Beta-barrel_RND"/>
    <property type="match status" value="1"/>
</dbReference>
<feature type="domain" description="Multidrug resistance protein MdtA-like beta-barrel" evidence="8">
    <location>
        <begin position="247"/>
        <end position="337"/>
    </location>
</feature>
<dbReference type="InterPro" id="IPR006143">
    <property type="entry name" value="RND_pump_MFP"/>
</dbReference>
<evidence type="ECO:0000259" key="7">
    <source>
        <dbReference type="Pfam" id="PF25917"/>
    </source>
</evidence>
<keyword evidence="11" id="KW-1185">Reference proteome</keyword>